<keyword evidence="5 6" id="KW-0472">Membrane</keyword>
<accession>A0A364XYC6</accession>
<feature type="transmembrane region" description="Helical" evidence="6">
    <location>
        <begin position="51"/>
        <end position="72"/>
    </location>
</feature>
<dbReference type="RefSeq" id="WP_112749259.1">
    <property type="nucleotide sequence ID" value="NZ_QMFY01000016.1"/>
</dbReference>
<comment type="subcellular location">
    <subcellularLocation>
        <location evidence="1">Cell membrane</location>
        <topology evidence="1">Multi-pass membrane protein</topology>
    </subcellularLocation>
</comment>
<evidence type="ECO:0000256" key="4">
    <source>
        <dbReference type="ARBA" id="ARBA00022989"/>
    </source>
</evidence>
<evidence type="ECO:0000256" key="3">
    <source>
        <dbReference type="ARBA" id="ARBA00022692"/>
    </source>
</evidence>
<gene>
    <name evidence="7" type="ORF">DQQ10_22865</name>
</gene>
<protein>
    <recommendedName>
        <fullName evidence="9">Cytochrome C oxidase subunit IV</fullName>
    </recommendedName>
</protein>
<evidence type="ECO:0000256" key="1">
    <source>
        <dbReference type="ARBA" id="ARBA00004651"/>
    </source>
</evidence>
<name>A0A364XYC6_9BACT</name>
<organism evidence="7 8">
    <name type="scientific">Pseudochryseolinea flava</name>
    <dbReference type="NCBI Taxonomy" id="2059302"/>
    <lineage>
        <taxon>Bacteria</taxon>
        <taxon>Pseudomonadati</taxon>
        <taxon>Bacteroidota</taxon>
        <taxon>Cytophagia</taxon>
        <taxon>Cytophagales</taxon>
        <taxon>Fulvivirgaceae</taxon>
        <taxon>Pseudochryseolinea</taxon>
    </lineage>
</organism>
<keyword evidence="8" id="KW-1185">Reference proteome</keyword>
<evidence type="ECO:0000256" key="5">
    <source>
        <dbReference type="ARBA" id="ARBA00023136"/>
    </source>
</evidence>
<dbReference type="GO" id="GO:0005886">
    <property type="term" value="C:plasma membrane"/>
    <property type="evidence" value="ECO:0007669"/>
    <property type="project" value="UniProtKB-SubCell"/>
</dbReference>
<keyword evidence="3 6" id="KW-0812">Transmembrane</keyword>
<proteinExistence type="predicted"/>
<keyword evidence="2" id="KW-1003">Cell membrane</keyword>
<dbReference type="OrthoDB" id="981917at2"/>
<comment type="caution">
    <text evidence="7">The sequence shown here is derived from an EMBL/GenBank/DDBJ whole genome shotgun (WGS) entry which is preliminary data.</text>
</comment>
<evidence type="ECO:0008006" key="9">
    <source>
        <dbReference type="Google" id="ProtNLM"/>
    </source>
</evidence>
<dbReference type="Pfam" id="PF03626">
    <property type="entry name" value="COX4_pro"/>
    <property type="match status" value="1"/>
</dbReference>
<evidence type="ECO:0000256" key="2">
    <source>
        <dbReference type="ARBA" id="ARBA00022475"/>
    </source>
</evidence>
<dbReference type="EMBL" id="QMFY01000016">
    <property type="protein sequence ID" value="RAV98583.1"/>
    <property type="molecule type" value="Genomic_DNA"/>
</dbReference>
<dbReference type="InterPro" id="IPR005171">
    <property type="entry name" value="Cyt_c_oxidase_su4_prok"/>
</dbReference>
<feature type="transmembrane region" description="Helical" evidence="6">
    <location>
        <begin position="23"/>
        <end position="44"/>
    </location>
</feature>
<feature type="transmembrane region" description="Helical" evidence="6">
    <location>
        <begin position="78"/>
        <end position="99"/>
    </location>
</feature>
<dbReference type="Proteomes" id="UP000251889">
    <property type="component" value="Unassembled WGS sequence"/>
</dbReference>
<reference evidence="7 8" key="1">
    <citation type="submission" date="2018-06" db="EMBL/GenBank/DDBJ databases">
        <title>Chryseolinea flavus sp. nov., a member of the phylum Bacteroidetes isolated from soil.</title>
        <authorList>
            <person name="Li Y."/>
            <person name="Wang J."/>
        </authorList>
    </citation>
    <scope>NUCLEOTIDE SEQUENCE [LARGE SCALE GENOMIC DNA]</scope>
    <source>
        <strain evidence="7 8">SDU1-6</strain>
    </source>
</reference>
<keyword evidence="4 6" id="KW-1133">Transmembrane helix</keyword>
<evidence type="ECO:0000313" key="7">
    <source>
        <dbReference type="EMBL" id="RAV98583.1"/>
    </source>
</evidence>
<sequence>MAHSEETVHINVLPPDKEKIKKLWMTALWMLIITIVEFIIAFTMDHGQFKVWLFIGLTIVKAAFIVGEFMHLRYEVKVLFWSILIPLVFIVWMLVAFVYEGVAIGNARF</sequence>
<dbReference type="AlphaFoldDB" id="A0A364XYC6"/>
<evidence type="ECO:0000256" key="6">
    <source>
        <dbReference type="SAM" id="Phobius"/>
    </source>
</evidence>
<evidence type="ECO:0000313" key="8">
    <source>
        <dbReference type="Proteomes" id="UP000251889"/>
    </source>
</evidence>